<dbReference type="EC" id="3.1.3.48" evidence="6"/>
<dbReference type="AlphaFoldDB" id="A0A5K3EN52"/>
<dbReference type="GO" id="GO:0005634">
    <property type="term" value="C:nucleus"/>
    <property type="evidence" value="ECO:0007669"/>
    <property type="project" value="TreeGrafter"/>
</dbReference>
<keyword evidence="4 6" id="KW-0904">Protein phosphatase</keyword>
<evidence type="ECO:0000256" key="2">
    <source>
        <dbReference type="ARBA" id="ARBA00022801"/>
    </source>
</evidence>
<comment type="similarity">
    <text evidence="1 6">Belongs to the HAD-like hydrolase superfamily. EYA family.</text>
</comment>
<dbReference type="GO" id="GO:0045739">
    <property type="term" value="P:positive regulation of DNA repair"/>
    <property type="evidence" value="ECO:0007669"/>
    <property type="project" value="TreeGrafter"/>
</dbReference>
<proteinExistence type="inferred from homology"/>
<dbReference type="PANTHER" id="PTHR10190:SF16">
    <property type="entry name" value="DEVELOPMENTAL PROTEIN EYES ABSENT"/>
    <property type="match status" value="1"/>
</dbReference>
<protein>
    <recommendedName>
        <fullName evidence="6">Eyes absent homolog</fullName>
        <ecNumber evidence="6">3.1.3.48</ecNumber>
    </recommendedName>
</protein>
<dbReference type="WBParaSite" id="MCU_001423-RA">
    <property type="protein sequence ID" value="MCU_001423-RA"/>
    <property type="gene ID" value="MCU_001423"/>
</dbReference>
<evidence type="ECO:0000313" key="7">
    <source>
        <dbReference type="WBParaSite" id="MCU_001423-RA"/>
    </source>
</evidence>
<keyword evidence="6" id="KW-0479">Metal-binding</keyword>
<comment type="cofactor">
    <cofactor evidence="6">
        <name>Mg(2+)</name>
        <dbReference type="ChEBI" id="CHEBI:18420"/>
    </cofactor>
    <text evidence="6">Binds 1 Mg(2+) ion per subunit.</text>
</comment>
<keyword evidence="2 6" id="KW-0378">Hydrolase</keyword>
<dbReference type="GO" id="GO:0046872">
    <property type="term" value="F:metal ion binding"/>
    <property type="evidence" value="ECO:0007669"/>
    <property type="project" value="UniProtKB-KW"/>
</dbReference>
<dbReference type="GO" id="GO:2001240">
    <property type="term" value="P:negative regulation of extrinsic apoptotic signaling pathway in absence of ligand"/>
    <property type="evidence" value="ECO:0007669"/>
    <property type="project" value="TreeGrafter"/>
</dbReference>
<keyword evidence="6" id="KW-0805">Transcription regulation</keyword>
<dbReference type="InterPro" id="IPR038102">
    <property type="entry name" value="EYA_dom_sf"/>
</dbReference>
<dbReference type="Gene3D" id="3.40.50.12350">
    <property type="match status" value="1"/>
</dbReference>
<name>A0A5K3EN52_MESCO</name>
<comment type="catalytic activity">
    <reaction evidence="5 6">
        <text>O-phospho-L-tyrosyl-[protein] + H2O = L-tyrosyl-[protein] + phosphate</text>
        <dbReference type="Rhea" id="RHEA:10684"/>
        <dbReference type="Rhea" id="RHEA-COMP:10136"/>
        <dbReference type="Rhea" id="RHEA-COMP:20101"/>
        <dbReference type="ChEBI" id="CHEBI:15377"/>
        <dbReference type="ChEBI" id="CHEBI:43474"/>
        <dbReference type="ChEBI" id="CHEBI:46858"/>
        <dbReference type="ChEBI" id="CHEBI:61978"/>
        <dbReference type="EC" id="3.1.3.48"/>
    </reaction>
</comment>
<dbReference type="PANTHER" id="PTHR10190">
    <property type="entry name" value="EYES ABSENT"/>
    <property type="match status" value="1"/>
</dbReference>
<reference evidence="7" key="1">
    <citation type="submission" date="2019-11" db="UniProtKB">
        <authorList>
            <consortium name="WormBaseParasite"/>
        </authorList>
    </citation>
    <scope>IDENTIFICATION</scope>
</reference>
<keyword evidence="6" id="KW-0804">Transcription</keyword>
<organism evidence="7">
    <name type="scientific">Mesocestoides corti</name>
    <name type="common">Flatworm</name>
    <dbReference type="NCBI Taxonomy" id="53468"/>
    <lineage>
        <taxon>Eukaryota</taxon>
        <taxon>Metazoa</taxon>
        <taxon>Spiralia</taxon>
        <taxon>Lophotrochozoa</taxon>
        <taxon>Platyhelminthes</taxon>
        <taxon>Cestoda</taxon>
        <taxon>Eucestoda</taxon>
        <taxon>Cyclophyllidea</taxon>
        <taxon>Mesocestoididae</taxon>
        <taxon>Mesocestoides</taxon>
    </lineage>
</organism>
<dbReference type="InterPro" id="IPR028472">
    <property type="entry name" value="EYA"/>
</dbReference>
<evidence type="ECO:0000256" key="5">
    <source>
        <dbReference type="ARBA" id="ARBA00051722"/>
    </source>
</evidence>
<dbReference type="GO" id="GO:0030154">
    <property type="term" value="P:cell differentiation"/>
    <property type="evidence" value="ECO:0007669"/>
    <property type="project" value="TreeGrafter"/>
</dbReference>
<keyword evidence="3 6" id="KW-0460">Magnesium</keyword>
<evidence type="ECO:0000256" key="6">
    <source>
        <dbReference type="RuleBase" id="RU362036"/>
    </source>
</evidence>
<dbReference type="GO" id="GO:0004725">
    <property type="term" value="F:protein tyrosine phosphatase activity"/>
    <property type="evidence" value="ECO:0007669"/>
    <property type="project" value="UniProtKB-EC"/>
</dbReference>
<evidence type="ECO:0000256" key="1">
    <source>
        <dbReference type="ARBA" id="ARBA00010501"/>
    </source>
</evidence>
<accession>A0A5K3EN52</accession>
<sequence length="291" mass="33030">PFFKSSKRVYVFSFDAIIPNVKILKGNREHLMEKELIPFIDCVKKLNEVAARVADEHFPPFDLEDLEYMHIDDLMGGEVGRSLSHHSVVNSYGWLSFDVRPKDGGGSANTDFPYTSTSDPLHKQTLRHNHLRQVYECFRYDITNSLDQSGLDLCLRLRGELDRLVGGWLTGLTRVFSLLHRSDYLNTSSVEASLQCLLISSENLTLTLAKLLIYGLASHFPTGSIYTFAKKDRSACFEQITSRFGERAVYILIGNTPEEKDSAAQLKWPFWCLAGHSDLHNLVFSIEMGFL</sequence>
<evidence type="ECO:0000256" key="3">
    <source>
        <dbReference type="ARBA" id="ARBA00022842"/>
    </source>
</evidence>
<evidence type="ECO:0000256" key="4">
    <source>
        <dbReference type="ARBA" id="ARBA00022912"/>
    </source>
</evidence>